<name>A0A4D6LLY7_VIGUN</name>
<accession>A0A4D6LLY7</accession>
<reference evidence="1 2" key="1">
    <citation type="submission" date="2019-04" db="EMBL/GenBank/DDBJ databases">
        <title>An improved genome assembly and genetic linkage map for asparagus bean, Vigna unguiculata ssp. sesquipedialis.</title>
        <authorList>
            <person name="Xia Q."/>
            <person name="Zhang R."/>
            <person name="Dong Y."/>
        </authorList>
    </citation>
    <scope>NUCLEOTIDE SEQUENCE [LARGE SCALE GENOMIC DNA]</scope>
    <source>
        <tissue evidence="1">Leaf</tissue>
    </source>
</reference>
<dbReference type="EMBL" id="CP039348">
    <property type="protein sequence ID" value="QCD89550.1"/>
    <property type="molecule type" value="Genomic_DNA"/>
</dbReference>
<proteinExistence type="predicted"/>
<dbReference type="Proteomes" id="UP000501690">
    <property type="component" value="Linkage Group LG4"/>
</dbReference>
<dbReference type="AlphaFoldDB" id="A0A4D6LLY7"/>
<sequence length="68" mass="7491">MESVTKDDAIVVCPCQTKKDCLRNIRSLPCGPSVVTCFEGYCRCNHNQKSDNLFPREPIGEAGVNDST</sequence>
<organism evidence="1 2">
    <name type="scientific">Vigna unguiculata</name>
    <name type="common">Cowpea</name>
    <dbReference type="NCBI Taxonomy" id="3917"/>
    <lineage>
        <taxon>Eukaryota</taxon>
        <taxon>Viridiplantae</taxon>
        <taxon>Streptophyta</taxon>
        <taxon>Embryophyta</taxon>
        <taxon>Tracheophyta</taxon>
        <taxon>Spermatophyta</taxon>
        <taxon>Magnoliopsida</taxon>
        <taxon>eudicotyledons</taxon>
        <taxon>Gunneridae</taxon>
        <taxon>Pentapetalae</taxon>
        <taxon>rosids</taxon>
        <taxon>fabids</taxon>
        <taxon>Fabales</taxon>
        <taxon>Fabaceae</taxon>
        <taxon>Papilionoideae</taxon>
        <taxon>50 kb inversion clade</taxon>
        <taxon>NPAAA clade</taxon>
        <taxon>indigoferoid/millettioid clade</taxon>
        <taxon>Phaseoleae</taxon>
        <taxon>Vigna</taxon>
    </lineage>
</organism>
<keyword evidence="2" id="KW-1185">Reference proteome</keyword>
<gene>
    <name evidence="1" type="ORF">DEO72_LG4g496</name>
</gene>
<evidence type="ECO:0000313" key="1">
    <source>
        <dbReference type="EMBL" id="QCD89550.1"/>
    </source>
</evidence>
<evidence type="ECO:0000313" key="2">
    <source>
        <dbReference type="Proteomes" id="UP000501690"/>
    </source>
</evidence>
<protein>
    <submittedName>
        <fullName evidence="1">Uncharacterized protein</fullName>
    </submittedName>
</protein>